<dbReference type="AlphaFoldDB" id="A0A133N9P3"/>
<keyword evidence="2" id="KW-0238">DNA-binding</keyword>
<dbReference type="Proteomes" id="UP000070646">
    <property type="component" value="Unassembled WGS sequence"/>
</dbReference>
<evidence type="ECO:0000259" key="5">
    <source>
        <dbReference type="PROSITE" id="PS51464"/>
    </source>
</evidence>
<dbReference type="GO" id="GO:0003700">
    <property type="term" value="F:DNA-binding transcription factor activity"/>
    <property type="evidence" value="ECO:0007669"/>
    <property type="project" value="InterPro"/>
</dbReference>
<dbReference type="PATRIC" id="fig|1502.174.peg.1003"/>
<gene>
    <name evidence="6" type="ORF">HMPREF3222_00987</name>
</gene>
<accession>A0A133N9P3</accession>
<dbReference type="PANTHER" id="PTHR30514">
    <property type="entry name" value="GLUCOKINASE"/>
    <property type="match status" value="1"/>
</dbReference>
<evidence type="ECO:0000313" key="7">
    <source>
        <dbReference type="Proteomes" id="UP000070646"/>
    </source>
</evidence>
<feature type="domain" description="SIS" evidence="5">
    <location>
        <begin position="107"/>
        <end position="249"/>
    </location>
</feature>
<keyword evidence="1" id="KW-0805">Transcription regulation</keyword>
<dbReference type="GO" id="GO:0097367">
    <property type="term" value="F:carbohydrate derivative binding"/>
    <property type="evidence" value="ECO:0007669"/>
    <property type="project" value="InterPro"/>
</dbReference>
<dbReference type="InterPro" id="IPR047640">
    <property type="entry name" value="RpiR-like"/>
</dbReference>
<sequence length="256" mass="29895">MRLEELVNKHYDKLNHSDLYIWKYIFNHKKDCCNLTIDELANRCNVSRTTILRFAQKLSLKGYSELKIYLKWESEDKEFNEKDYLKVVCNDITKFINDMQEKDFSSVCNLMYNAKRIFVYGTGAVQSSVAAELKRIFLSGQECIYNIQGEAEADMILNTISDEDLIFLISLTGESDHIKRLAKQFKLRNVPIISITKLKNNTLARLSDENLYINTSMHELGGGKTYESTTLFFTLAEMIFLKYSMYKNELEKEDKN</sequence>
<dbReference type="InterPro" id="IPR035472">
    <property type="entry name" value="RpiR-like_SIS"/>
</dbReference>
<dbReference type="SUPFAM" id="SSF53697">
    <property type="entry name" value="SIS domain"/>
    <property type="match status" value="1"/>
</dbReference>
<dbReference type="Gene3D" id="3.40.50.10490">
    <property type="entry name" value="Glucose-6-phosphate isomerase like protein, domain 1"/>
    <property type="match status" value="1"/>
</dbReference>
<dbReference type="Pfam" id="PF01380">
    <property type="entry name" value="SIS"/>
    <property type="match status" value="1"/>
</dbReference>
<keyword evidence="3" id="KW-0804">Transcription</keyword>
<dbReference type="Gene3D" id="1.10.10.10">
    <property type="entry name" value="Winged helix-like DNA-binding domain superfamily/Winged helix DNA-binding domain"/>
    <property type="match status" value="1"/>
</dbReference>
<reference evidence="6 7" key="1">
    <citation type="submission" date="2016-01" db="EMBL/GenBank/DDBJ databases">
        <authorList>
            <person name="Oliw E.H."/>
        </authorList>
    </citation>
    <scope>NUCLEOTIDE SEQUENCE [LARGE SCALE GENOMIC DNA]</scope>
    <source>
        <strain evidence="6 7">MJR7757A</strain>
    </source>
</reference>
<feature type="domain" description="HTH rpiR-type" evidence="4">
    <location>
        <begin position="1"/>
        <end position="77"/>
    </location>
</feature>
<dbReference type="PROSITE" id="PS51464">
    <property type="entry name" value="SIS"/>
    <property type="match status" value="1"/>
</dbReference>
<dbReference type="EMBL" id="LRPU01000050">
    <property type="protein sequence ID" value="KXA13007.1"/>
    <property type="molecule type" value="Genomic_DNA"/>
</dbReference>
<dbReference type="InterPro" id="IPR000281">
    <property type="entry name" value="HTH_RpiR"/>
</dbReference>
<dbReference type="CDD" id="cd05013">
    <property type="entry name" value="SIS_RpiR"/>
    <property type="match status" value="1"/>
</dbReference>
<comment type="caution">
    <text evidence="6">The sequence shown here is derived from an EMBL/GenBank/DDBJ whole genome shotgun (WGS) entry which is preliminary data.</text>
</comment>
<evidence type="ECO:0000256" key="1">
    <source>
        <dbReference type="ARBA" id="ARBA00023015"/>
    </source>
</evidence>
<dbReference type="PANTHER" id="PTHR30514:SF1">
    <property type="entry name" value="HTH-TYPE TRANSCRIPTIONAL REGULATOR HEXR-RELATED"/>
    <property type="match status" value="1"/>
</dbReference>
<evidence type="ECO:0000259" key="4">
    <source>
        <dbReference type="PROSITE" id="PS51071"/>
    </source>
</evidence>
<organism evidence="6 7">
    <name type="scientific">Clostridium perfringens</name>
    <dbReference type="NCBI Taxonomy" id="1502"/>
    <lineage>
        <taxon>Bacteria</taxon>
        <taxon>Bacillati</taxon>
        <taxon>Bacillota</taxon>
        <taxon>Clostridia</taxon>
        <taxon>Eubacteriales</taxon>
        <taxon>Clostridiaceae</taxon>
        <taxon>Clostridium</taxon>
    </lineage>
</organism>
<dbReference type="RefSeq" id="WP_060795002.1">
    <property type="nucleotide sequence ID" value="NZ_JAZDWD010000001.1"/>
</dbReference>
<dbReference type="SUPFAM" id="SSF46689">
    <property type="entry name" value="Homeodomain-like"/>
    <property type="match status" value="1"/>
</dbReference>
<protein>
    <submittedName>
        <fullName evidence="6">Putative transcriptional regulator GlvR</fullName>
    </submittedName>
</protein>
<name>A0A133N9P3_CLOPF</name>
<dbReference type="GO" id="GO:0003677">
    <property type="term" value="F:DNA binding"/>
    <property type="evidence" value="ECO:0007669"/>
    <property type="project" value="UniProtKB-KW"/>
</dbReference>
<dbReference type="PROSITE" id="PS51071">
    <property type="entry name" value="HTH_RPIR"/>
    <property type="match status" value="1"/>
</dbReference>
<evidence type="ECO:0000256" key="3">
    <source>
        <dbReference type="ARBA" id="ARBA00023163"/>
    </source>
</evidence>
<dbReference type="Pfam" id="PF01418">
    <property type="entry name" value="HTH_6"/>
    <property type="match status" value="1"/>
</dbReference>
<dbReference type="InterPro" id="IPR009057">
    <property type="entry name" value="Homeodomain-like_sf"/>
</dbReference>
<evidence type="ECO:0000256" key="2">
    <source>
        <dbReference type="ARBA" id="ARBA00023125"/>
    </source>
</evidence>
<proteinExistence type="predicted"/>
<dbReference type="GO" id="GO:1901135">
    <property type="term" value="P:carbohydrate derivative metabolic process"/>
    <property type="evidence" value="ECO:0007669"/>
    <property type="project" value="InterPro"/>
</dbReference>
<dbReference type="InterPro" id="IPR046348">
    <property type="entry name" value="SIS_dom_sf"/>
</dbReference>
<evidence type="ECO:0000313" key="6">
    <source>
        <dbReference type="EMBL" id="KXA13007.1"/>
    </source>
</evidence>
<dbReference type="InterPro" id="IPR036388">
    <property type="entry name" value="WH-like_DNA-bd_sf"/>
</dbReference>
<dbReference type="InterPro" id="IPR001347">
    <property type="entry name" value="SIS_dom"/>
</dbReference>